<evidence type="ECO:0000256" key="2">
    <source>
        <dbReference type="ARBA" id="ARBA00023008"/>
    </source>
</evidence>
<dbReference type="AlphaFoldDB" id="A0AAE8SP03"/>
<comment type="caution">
    <text evidence="5">The sequence shown here is derived from an EMBL/GenBank/DDBJ whole genome shotgun (WGS) entry which is preliminary data.</text>
</comment>
<feature type="domain" description="Tyrosinase copper-binding" evidence="3">
    <location>
        <begin position="182"/>
        <end position="199"/>
    </location>
</feature>
<keyword evidence="5" id="KW-0560">Oxidoreductase</keyword>
<dbReference type="Proteomes" id="UP001187734">
    <property type="component" value="Unassembled WGS sequence"/>
</dbReference>
<dbReference type="Pfam" id="PF00264">
    <property type="entry name" value="Tyrosinase"/>
    <property type="match status" value="1"/>
</dbReference>
<dbReference type="PANTHER" id="PTHR11474:SF126">
    <property type="entry name" value="TYROSINASE-LIKE PROTEIN TYR-1-RELATED"/>
    <property type="match status" value="1"/>
</dbReference>
<dbReference type="InterPro" id="IPR008922">
    <property type="entry name" value="Di-copper_centre_dom_sf"/>
</dbReference>
<dbReference type="PROSITE" id="PS00498">
    <property type="entry name" value="TYROSINASE_2"/>
    <property type="match status" value="1"/>
</dbReference>
<dbReference type="PANTHER" id="PTHR11474">
    <property type="entry name" value="TYROSINASE FAMILY MEMBER"/>
    <property type="match status" value="1"/>
</dbReference>
<evidence type="ECO:0000259" key="3">
    <source>
        <dbReference type="PROSITE" id="PS00497"/>
    </source>
</evidence>
<evidence type="ECO:0000313" key="5">
    <source>
        <dbReference type="EMBL" id="SPJ88691.1"/>
    </source>
</evidence>
<keyword evidence="6" id="KW-1185">Reference proteome</keyword>
<dbReference type="GO" id="GO:0046872">
    <property type="term" value="F:metal ion binding"/>
    <property type="evidence" value="ECO:0007669"/>
    <property type="project" value="UniProtKB-KW"/>
</dbReference>
<gene>
    <name evidence="5" type="ORF">FTOL_12585</name>
</gene>
<dbReference type="Gene3D" id="1.10.1280.10">
    <property type="entry name" value="Di-copper center containing domain from catechol oxidase"/>
    <property type="match status" value="1"/>
</dbReference>
<dbReference type="PROSITE" id="PS00497">
    <property type="entry name" value="TYROSINASE_1"/>
    <property type="match status" value="1"/>
</dbReference>
<dbReference type="EMBL" id="ONZP01000615">
    <property type="protein sequence ID" value="SPJ88691.1"/>
    <property type="molecule type" value="Genomic_DNA"/>
</dbReference>
<keyword evidence="2" id="KW-0186">Copper</keyword>
<sequence length="440" mass="48572">MAKPGFTCSSSAKRTLLFTDQAHLHIIASDFPAPSFHDSPEAGTFDFPYHSFSLLCTSEMKLTTLSVVLSSLAVACAAPYGSDNTSDYLQRKATRQMGFWQLEYNGYMDGVLHSRQSGCTPDNLLYRKEWGALTKEERLGYIGAVKTLMELPSRSPPDQVPGARSRYDDFTATHMQHATAIHHSGLFLTWHRYFTYLYELALRDEAGYKGAHPYWDWTQTWQDWRKSTVFDGSPYSMGSNGKAIPHGPVNDTSLGSTRLLYPGTGGGCIESGPFANLTIHLGPVALLPAGKNNGFDYNPRCLIRDISPVWSKNAKPTDVVNVISAYSDFESFDIGLEGLNGLHAAGHFGVGGMMADQYASPSDPAFFLHHGMIDRVWSLWQSQDAHNRTDQTGRTVTAHNNPPSANATLDTIMDFGILAPKQRLGDLVSTVDGPFCYQYL</sequence>
<keyword evidence="1" id="KW-0479">Metal-binding</keyword>
<dbReference type="InterPro" id="IPR050316">
    <property type="entry name" value="Tyrosinase/Hemocyanin"/>
</dbReference>
<evidence type="ECO:0000259" key="4">
    <source>
        <dbReference type="PROSITE" id="PS00498"/>
    </source>
</evidence>
<reference evidence="5" key="1">
    <citation type="submission" date="2018-03" db="EMBL/GenBank/DDBJ databases">
        <authorList>
            <person name="Guldener U."/>
        </authorList>
    </citation>
    <scope>NUCLEOTIDE SEQUENCE</scope>
</reference>
<organism evidence="5 6">
    <name type="scientific">Fusarium torulosum</name>
    <dbReference type="NCBI Taxonomy" id="33205"/>
    <lineage>
        <taxon>Eukaryota</taxon>
        <taxon>Fungi</taxon>
        <taxon>Dikarya</taxon>
        <taxon>Ascomycota</taxon>
        <taxon>Pezizomycotina</taxon>
        <taxon>Sordariomycetes</taxon>
        <taxon>Hypocreomycetidae</taxon>
        <taxon>Hypocreales</taxon>
        <taxon>Nectriaceae</taxon>
        <taxon>Fusarium</taxon>
    </lineage>
</organism>
<protein>
    <submittedName>
        <fullName evidence="5">Related to monophenol monooxygenase (Tyrosinase)</fullName>
    </submittedName>
</protein>
<keyword evidence="5" id="KW-0503">Monooxygenase</keyword>
<name>A0AAE8SP03_9HYPO</name>
<dbReference type="GO" id="GO:0004497">
    <property type="term" value="F:monooxygenase activity"/>
    <property type="evidence" value="ECO:0007669"/>
    <property type="project" value="UniProtKB-KW"/>
</dbReference>
<feature type="domain" description="Tyrosinase copper-binding" evidence="4">
    <location>
        <begin position="363"/>
        <end position="374"/>
    </location>
</feature>
<accession>A0AAE8SP03</accession>
<dbReference type="PRINTS" id="PR00092">
    <property type="entry name" value="TYROSINASE"/>
</dbReference>
<dbReference type="InterPro" id="IPR002227">
    <property type="entry name" value="Tyrosinase_Cu-bd"/>
</dbReference>
<evidence type="ECO:0000313" key="6">
    <source>
        <dbReference type="Proteomes" id="UP001187734"/>
    </source>
</evidence>
<evidence type="ECO:0000256" key="1">
    <source>
        <dbReference type="ARBA" id="ARBA00022723"/>
    </source>
</evidence>
<proteinExistence type="predicted"/>
<dbReference type="SUPFAM" id="SSF48056">
    <property type="entry name" value="Di-copper centre-containing domain"/>
    <property type="match status" value="1"/>
</dbReference>